<gene>
    <name evidence="5" type="ORF">C4561_01755</name>
</gene>
<dbReference type="InterPro" id="IPR047201">
    <property type="entry name" value="ERI-1_3'hExo-like"/>
</dbReference>
<name>A0A3A4ZEP5_UNCKA</name>
<dbReference type="EMBL" id="QZJF01000008">
    <property type="protein sequence ID" value="RJR27654.1"/>
    <property type="molecule type" value="Genomic_DNA"/>
</dbReference>
<dbReference type="InterPro" id="IPR036397">
    <property type="entry name" value="RNaseH_sf"/>
</dbReference>
<keyword evidence="1" id="KW-0540">Nuclease</keyword>
<dbReference type="AlphaFoldDB" id="A0A3A4ZEP5"/>
<comment type="caution">
    <text evidence="5">The sequence shown here is derived from an EMBL/GenBank/DDBJ whole genome shotgun (WGS) entry which is preliminary data.</text>
</comment>
<organism evidence="5 6">
    <name type="scientific">candidate division WWE3 bacterium</name>
    <dbReference type="NCBI Taxonomy" id="2053526"/>
    <lineage>
        <taxon>Bacteria</taxon>
        <taxon>Katanobacteria</taxon>
    </lineage>
</organism>
<sequence length="214" mass="24822">MTNSTQKWLNQLSERYMILNWRRPFYVFVDLEATCWEGACPFDYKRQEVIEIGAVFTNGDFDELSHFASFVRPAHNTTLTEFCTKLTGITQSAVDEAPTFGEVFFDFLNWLPESRTMTCFASWGDYDWKGLRFDCEVSAIDFKGETFGMQHVNIKKRVKKWCLSKNHFHKSWNLGHVAIEHGLILPGKQHRALNDARAAVMVVKDIGDEIFNFD</sequence>
<keyword evidence="2" id="KW-0378">Hydrolase</keyword>
<dbReference type="Pfam" id="PF00929">
    <property type="entry name" value="RNase_T"/>
    <property type="match status" value="1"/>
</dbReference>
<evidence type="ECO:0000313" key="6">
    <source>
        <dbReference type="Proteomes" id="UP000265540"/>
    </source>
</evidence>
<dbReference type="InterPro" id="IPR051274">
    <property type="entry name" value="3-5_Exoribonuclease"/>
</dbReference>
<dbReference type="InterPro" id="IPR012337">
    <property type="entry name" value="RNaseH-like_sf"/>
</dbReference>
<protein>
    <submittedName>
        <fullName evidence="5">Exonuclease</fullName>
    </submittedName>
</protein>
<dbReference type="Gene3D" id="3.30.420.10">
    <property type="entry name" value="Ribonuclease H-like superfamily/Ribonuclease H"/>
    <property type="match status" value="1"/>
</dbReference>
<feature type="domain" description="Exonuclease" evidence="4">
    <location>
        <begin position="25"/>
        <end position="212"/>
    </location>
</feature>
<proteinExistence type="predicted"/>
<dbReference type="SMART" id="SM00479">
    <property type="entry name" value="EXOIII"/>
    <property type="match status" value="1"/>
</dbReference>
<reference evidence="5 6" key="1">
    <citation type="journal article" date="2017" name="ISME J.">
        <title>Energy and carbon metabolisms in a deep terrestrial subsurface fluid microbial community.</title>
        <authorList>
            <person name="Momper L."/>
            <person name="Jungbluth S.P."/>
            <person name="Lee M.D."/>
            <person name="Amend J.P."/>
        </authorList>
    </citation>
    <scope>NUCLEOTIDE SEQUENCE [LARGE SCALE GENOMIC DNA]</scope>
    <source>
        <strain evidence="5">SURF_46</strain>
    </source>
</reference>
<dbReference type="GO" id="GO:0003676">
    <property type="term" value="F:nucleic acid binding"/>
    <property type="evidence" value="ECO:0007669"/>
    <property type="project" value="InterPro"/>
</dbReference>
<evidence type="ECO:0000313" key="5">
    <source>
        <dbReference type="EMBL" id="RJR27654.1"/>
    </source>
</evidence>
<accession>A0A3A4ZEP5</accession>
<evidence type="ECO:0000259" key="4">
    <source>
        <dbReference type="SMART" id="SM00479"/>
    </source>
</evidence>
<evidence type="ECO:0000256" key="2">
    <source>
        <dbReference type="ARBA" id="ARBA00022801"/>
    </source>
</evidence>
<dbReference type="PANTHER" id="PTHR23044:SF61">
    <property type="entry name" value="3'-5' EXORIBONUCLEASE 1-RELATED"/>
    <property type="match status" value="1"/>
</dbReference>
<dbReference type="CDD" id="cd06133">
    <property type="entry name" value="ERI-1_3'hExo_like"/>
    <property type="match status" value="1"/>
</dbReference>
<keyword evidence="3 5" id="KW-0269">Exonuclease</keyword>
<dbReference type="SUPFAM" id="SSF53098">
    <property type="entry name" value="Ribonuclease H-like"/>
    <property type="match status" value="1"/>
</dbReference>
<evidence type="ECO:0000256" key="1">
    <source>
        <dbReference type="ARBA" id="ARBA00022722"/>
    </source>
</evidence>
<dbReference type="PANTHER" id="PTHR23044">
    <property type="entry name" value="3'-5' EXONUCLEASE ERI1-RELATED"/>
    <property type="match status" value="1"/>
</dbReference>
<dbReference type="Proteomes" id="UP000265540">
    <property type="component" value="Unassembled WGS sequence"/>
</dbReference>
<evidence type="ECO:0000256" key="3">
    <source>
        <dbReference type="ARBA" id="ARBA00022839"/>
    </source>
</evidence>
<dbReference type="InterPro" id="IPR013520">
    <property type="entry name" value="Ribonucl_H"/>
</dbReference>
<dbReference type="GO" id="GO:0000175">
    <property type="term" value="F:3'-5'-RNA exonuclease activity"/>
    <property type="evidence" value="ECO:0007669"/>
    <property type="project" value="InterPro"/>
</dbReference>